<evidence type="ECO:0000313" key="13">
    <source>
        <dbReference type="Proteomes" id="UP000515202"/>
    </source>
</evidence>
<dbReference type="GO" id="GO:0004984">
    <property type="term" value="F:olfactory receptor activity"/>
    <property type="evidence" value="ECO:0007669"/>
    <property type="project" value="InterPro"/>
</dbReference>
<feature type="transmembrane region" description="Helical" evidence="11">
    <location>
        <begin position="273"/>
        <end position="292"/>
    </location>
</feature>
<dbReference type="Proteomes" id="UP000515202">
    <property type="component" value="Unplaced"/>
</dbReference>
<dbReference type="PANTHER" id="PTHR26453">
    <property type="entry name" value="OLFACTORY RECEPTOR"/>
    <property type="match status" value="1"/>
</dbReference>
<comment type="subcellular location">
    <subcellularLocation>
        <location evidence="2">Cell membrane</location>
        <topology evidence="2">Multi-pass membrane protein</topology>
    </subcellularLocation>
</comment>
<dbReference type="InterPro" id="IPR000276">
    <property type="entry name" value="GPCR_Rhodpsn"/>
</dbReference>
<evidence type="ECO:0000256" key="1">
    <source>
        <dbReference type="ARBA" id="ARBA00003929"/>
    </source>
</evidence>
<dbReference type="InterPro" id="IPR017452">
    <property type="entry name" value="GPCR_Rhodpsn_7TM"/>
</dbReference>
<evidence type="ECO:0000256" key="4">
    <source>
        <dbReference type="ARBA" id="ARBA00022606"/>
    </source>
</evidence>
<evidence type="ECO:0000256" key="7">
    <source>
        <dbReference type="ARBA" id="ARBA00022989"/>
    </source>
</evidence>
<dbReference type="PRINTS" id="PR00237">
    <property type="entry name" value="GPCRRHODOPSN"/>
</dbReference>
<dbReference type="Pfam" id="PF13853">
    <property type="entry name" value="7tm_4"/>
    <property type="match status" value="1"/>
</dbReference>
<dbReference type="FunFam" id="1.20.1070.10:FF:000008">
    <property type="entry name" value="Olfactory receptor"/>
    <property type="match status" value="1"/>
</dbReference>
<keyword evidence="10" id="KW-0807">Transducer</keyword>
<feature type="transmembrane region" description="Helical" evidence="11">
    <location>
        <begin position="98"/>
        <end position="120"/>
    </location>
</feature>
<dbReference type="OrthoDB" id="10017003at2759"/>
<evidence type="ECO:0000256" key="9">
    <source>
        <dbReference type="ARBA" id="ARBA00023136"/>
    </source>
</evidence>
<evidence type="ECO:0000259" key="12">
    <source>
        <dbReference type="PROSITE" id="PS50262"/>
    </source>
</evidence>
<evidence type="ECO:0000256" key="11">
    <source>
        <dbReference type="SAM" id="Phobius"/>
    </source>
</evidence>
<comment type="function">
    <text evidence="1">Putative odorant or sperm cell receptor.</text>
</comment>
<evidence type="ECO:0000256" key="5">
    <source>
        <dbReference type="ARBA" id="ARBA00022692"/>
    </source>
</evidence>
<reference evidence="14" key="1">
    <citation type="submission" date="2025-08" db="UniProtKB">
        <authorList>
            <consortium name="RefSeq"/>
        </authorList>
    </citation>
    <scope>IDENTIFICATION</scope>
    <source>
        <tissue evidence="14">Kidney</tissue>
    </source>
</reference>
<keyword evidence="8" id="KW-0297">G-protein coupled receptor</keyword>
<keyword evidence="8" id="KW-0675">Receptor</keyword>
<sequence>MVKQNGTSTTDFILLGLFPEFQYTSLLVYLILLAYLVALTGNAILLLLICVDAHLHTPMYFLLSQLSLIDLFYISSSVPNMVFNHVSGKHSISLIGCGVQMFFCLALGGAECLLLTLMSYDRVVAVCDPLRYTVIMNPKVCWLMAVAPWTGGAANSLIQTIYTMHFPVCGLREINHFFCEMPAILKLSCEDTSEYEMVVFMVSIIFILIPFSLIMASYIRIFLTVLRMNSPEGRNKALATCSSHLTVVSLYLGTGIVVYMTPGSSHTPALDQGLSVFYIVLTPMLNPLIYSLRNKEVLGSLRKVLKKNLILK</sequence>
<name>A0A6P3RMH0_PTEVA</name>
<evidence type="ECO:0000256" key="2">
    <source>
        <dbReference type="ARBA" id="ARBA00004651"/>
    </source>
</evidence>
<dbReference type="SUPFAM" id="SSF81321">
    <property type="entry name" value="Family A G protein-coupled receptor-like"/>
    <property type="match status" value="1"/>
</dbReference>
<dbReference type="RefSeq" id="XP_011383774.1">
    <property type="nucleotide sequence ID" value="XM_011385472.1"/>
</dbReference>
<keyword evidence="13" id="KW-1185">Reference proteome</keyword>
<feature type="transmembrane region" description="Helical" evidence="11">
    <location>
        <begin position="197"/>
        <end position="225"/>
    </location>
</feature>
<dbReference type="PRINTS" id="PR00245">
    <property type="entry name" value="OLFACTORYR"/>
</dbReference>
<feature type="transmembrane region" description="Helical" evidence="11">
    <location>
        <begin position="237"/>
        <end position="261"/>
    </location>
</feature>
<organism evidence="13 14">
    <name type="scientific">Pteropus vampyrus</name>
    <name type="common">Large flying fox</name>
    <dbReference type="NCBI Taxonomy" id="132908"/>
    <lineage>
        <taxon>Eukaryota</taxon>
        <taxon>Metazoa</taxon>
        <taxon>Chordata</taxon>
        <taxon>Craniata</taxon>
        <taxon>Vertebrata</taxon>
        <taxon>Euteleostomi</taxon>
        <taxon>Mammalia</taxon>
        <taxon>Eutheria</taxon>
        <taxon>Laurasiatheria</taxon>
        <taxon>Chiroptera</taxon>
        <taxon>Yinpterochiroptera</taxon>
        <taxon>Pteropodoidea</taxon>
        <taxon>Pteropodidae</taxon>
        <taxon>Pteropodinae</taxon>
        <taxon>Pteropus</taxon>
    </lineage>
</organism>
<keyword evidence="6" id="KW-0552">Olfaction</keyword>
<dbReference type="KEGG" id="pvp:105309346"/>
<dbReference type="InterPro" id="IPR000725">
    <property type="entry name" value="Olfact_rcpt"/>
</dbReference>
<evidence type="ECO:0000256" key="3">
    <source>
        <dbReference type="ARBA" id="ARBA00022475"/>
    </source>
</evidence>
<protein>
    <submittedName>
        <fullName evidence="14">Olfactory receptor 2T27-like</fullName>
    </submittedName>
</protein>
<keyword evidence="3" id="KW-1003">Cell membrane</keyword>
<dbReference type="GO" id="GO:0005886">
    <property type="term" value="C:plasma membrane"/>
    <property type="evidence" value="ECO:0007669"/>
    <property type="project" value="UniProtKB-SubCell"/>
</dbReference>
<evidence type="ECO:0000313" key="14">
    <source>
        <dbReference type="RefSeq" id="XP_011383774.1"/>
    </source>
</evidence>
<accession>A0A6P3RMH0</accession>
<dbReference type="PROSITE" id="PS50262">
    <property type="entry name" value="G_PROTEIN_RECEP_F1_2"/>
    <property type="match status" value="1"/>
</dbReference>
<dbReference type="GO" id="GO:0004930">
    <property type="term" value="F:G protein-coupled receptor activity"/>
    <property type="evidence" value="ECO:0007669"/>
    <property type="project" value="UniProtKB-KW"/>
</dbReference>
<keyword evidence="7 11" id="KW-1133">Transmembrane helix</keyword>
<dbReference type="Gene3D" id="1.20.1070.10">
    <property type="entry name" value="Rhodopsin 7-helix transmembrane proteins"/>
    <property type="match status" value="1"/>
</dbReference>
<keyword evidence="5 11" id="KW-0812">Transmembrane</keyword>
<evidence type="ECO:0000256" key="6">
    <source>
        <dbReference type="ARBA" id="ARBA00022725"/>
    </source>
</evidence>
<gene>
    <name evidence="14" type="primary">LOC105309346</name>
</gene>
<dbReference type="AlphaFoldDB" id="A0A6P3RMH0"/>
<keyword evidence="9 11" id="KW-0472">Membrane</keyword>
<evidence type="ECO:0000256" key="10">
    <source>
        <dbReference type="ARBA" id="ARBA00023224"/>
    </source>
</evidence>
<feature type="transmembrane region" description="Helical" evidence="11">
    <location>
        <begin position="26"/>
        <end position="48"/>
    </location>
</feature>
<feature type="domain" description="G-protein coupled receptors family 1 profile" evidence="12">
    <location>
        <begin position="41"/>
        <end position="290"/>
    </location>
</feature>
<feature type="transmembrane region" description="Helical" evidence="11">
    <location>
        <begin position="140"/>
        <end position="162"/>
    </location>
</feature>
<feature type="transmembrane region" description="Helical" evidence="11">
    <location>
        <begin position="60"/>
        <end position="78"/>
    </location>
</feature>
<evidence type="ECO:0000256" key="8">
    <source>
        <dbReference type="ARBA" id="ARBA00023040"/>
    </source>
</evidence>
<keyword evidence="4" id="KW-0716">Sensory transduction</keyword>
<dbReference type="GeneID" id="105309346"/>
<proteinExistence type="predicted"/>
<dbReference type="CDD" id="cd15421">
    <property type="entry name" value="7tmA_OR2T-like"/>
    <property type="match status" value="1"/>
</dbReference>